<dbReference type="EMBL" id="RHLD01000010">
    <property type="protein sequence ID" value="TPP50738.1"/>
    <property type="molecule type" value="Genomic_DNA"/>
</dbReference>
<dbReference type="Gene3D" id="2.130.10.10">
    <property type="entry name" value="YVTN repeat-like/Quinoprotein amine dehydrogenase"/>
    <property type="match status" value="1"/>
</dbReference>
<dbReference type="InterPro" id="IPR048720">
    <property type="entry name" value="PROPPIN"/>
</dbReference>
<dbReference type="Pfam" id="PF00400">
    <property type="entry name" value="WD40"/>
    <property type="match status" value="1"/>
</dbReference>
<proteinExistence type="inferred from homology"/>
<feature type="region of interest" description="Disordered" evidence="4">
    <location>
        <begin position="309"/>
        <end position="331"/>
    </location>
</feature>
<protein>
    <submittedName>
        <fullName evidence="5">WD domain, G-beta repeat family protein</fullName>
    </submittedName>
</protein>
<evidence type="ECO:0000313" key="6">
    <source>
        <dbReference type="Proteomes" id="UP000318821"/>
    </source>
</evidence>
<comment type="similarity">
    <text evidence="3">Belongs to the WD repeat PROPPIN family.</text>
</comment>
<dbReference type="GO" id="GO:0005737">
    <property type="term" value="C:cytoplasm"/>
    <property type="evidence" value="ECO:0007669"/>
    <property type="project" value="UniProtKB-ARBA"/>
</dbReference>
<dbReference type="InterPro" id="IPR015943">
    <property type="entry name" value="WD40/YVTN_repeat-like_dom_sf"/>
</dbReference>
<evidence type="ECO:0000313" key="5">
    <source>
        <dbReference type="EMBL" id="TPP50738.1"/>
    </source>
</evidence>
<dbReference type="SMART" id="SM00320">
    <property type="entry name" value="WD40"/>
    <property type="match status" value="2"/>
</dbReference>
<feature type="region of interest" description="Disordered" evidence="4">
    <location>
        <begin position="137"/>
        <end position="182"/>
    </location>
</feature>
<reference evidence="6" key="1">
    <citation type="submission" date="2019-02" db="EMBL/GenBank/DDBJ databases">
        <title>FDA dAtabase for Regulatory Grade micrObial Sequences (FDA-ARGOS): Supporting development and validation of Infectious Disease Dx tests.</title>
        <authorList>
            <person name="Duncan R."/>
            <person name="Fisher C."/>
            <person name="Tallon L."/>
            <person name="Sadzewicz L."/>
            <person name="Sengamalay N."/>
            <person name="Ott S."/>
            <person name="Godinez A."/>
            <person name="Nagaraj S."/>
            <person name="Vavikolanu K."/>
            <person name="Vyas G."/>
            <person name="Nadendla S."/>
            <person name="Aluvathingal J."/>
            <person name="Sichtig H."/>
        </authorList>
    </citation>
    <scope>NUCLEOTIDE SEQUENCE [LARGE SCALE GENOMIC DNA]</scope>
    <source>
        <strain evidence="6">FDAARGOS_360</strain>
    </source>
</reference>
<keyword evidence="1" id="KW-0853">WD repeat</keyword>
<comment type="caution">
    <text evidence="5">The sequence shown here is derived from an EMBL/GenBank/DDBJ whole genome shotgun (WGS) entry which is preliminary data.</text>
</comment>
<organism evidence="5 6">
    <name type="scientific">Leishmania donovani</name>
    <dbReference type="NCBI Taxonomy" id="5661"/>
    <lineage>
        <taxon>Eukaryota</taxon>
        <taxon>Discoba</taxon>
        <taxon>Euglenozoa</taxon>
        <taxon>Kinetoplastea</taxon>
        <taxon>Metakinetoplastina</taxon>
        <taxon>Trypanosomatida</taxon>
        <taxon>Trypanosomatidae</taxon>
        <taxon>Leishmaniinae</taxon>
        <taxon>Leishmania</taxon>
    </lineage>
</organism>
<evidence type="ECO:0000256" key="1">
    <source>
        <dbReference type="ARBA" id="ARBA00022574"/>
    </source>
</evidence>
<dbReference type="VEuPathDB" id="TriTrypDB:LdCL_290022500"/>
<sequence>MEISFSAAFNTAEAHRMAEGRRRFYPSACALNPSCTVAVLSTVAGARAYKLMTACEQRGGAVVQPLHPRPPSTAAVSSEPTSDSAGSADGAAPPTALWRTPVYTATMAGDSALVAVVFRARPPVFVPSTVAVTRVDEGQSHDAEAAPPASSSSNSGSGVGADAAASSPGDEELPESPMPAEDPANVSALVAAEAECRRYVYLFDATSGTCLAALHFCGSPVLALRANSSVLLVAAVDLFHLVDLRTLRYIRQQSMYKPLNPRGVLDLSAAVPSRKAGGGTSYAVAFPQSARGYGGDVTVLTLHCVPSTSRRQAQTGDGGRQASGVSAAVGPGRTSLSTTAAAANATTSGAFGAATPPMEQRTIPAHHHAVTHLRFRPDGRLLATASELGTTVKLFDSLTGALLVELQRGHRPAAVLSLAVQQDAHRIAALSANGTLHVFDCAAIVQSWESAREARVSSSLPAHGARSPTVIGGAAGASKVRAECKHKVNLMPHPAASASAASAKSTPRRLGSAVMAAAAGSSRANYSSSYAESSSAPPGAGAAANDGWLHCESGFAADGRTVWVAQVQSTEVQLQHAASTAPSKSATPSPRLCVGSLTCFPLPSPNRGRSGGTVSPADKGEEGCHYVVV</sequence>
<evidence type="ECO:0000256" key="2">
    <source>
        <dbReference type="ARBA" id="ARBA00022737"/>
    </source>
</evidence>
<dbReference type="InterPro" id="IPR036322">
    <property type="entry name" value="WD40_repeat_dom_sf"/>
</dbReference>
<dbReference type="InterPro" id="IPR001680">
    <property type="entry name" value="WD40_rpt"/>
</dbReference>
<name>A0A504XTW1_LEIDO</name>
<feature type="compositionally biased region" description="Low complexity" evidence="4">
    <location>
        <begin position="145"/>
        <end position="168"/>
    </location>
</feature>
<dbReference type="VEuPathDB" id="TriTrypDB:LDHU3_29.2440"/>
<feature type="compositionally biased region" description="Low complexity" evidence="4">
    <location>
        <begin position="80"/>
        <end position="95"/>
    </location>
</feature>
<dbReference type="PANTHER" id="PTHR11227">
    <property type="entry name" value="WD-REPEAT PROTEIN INTERACTING WITH PHOSPHOINOSIDES WIPI -RELATED"/>
    <property type="match status" value="1"/>
</dbReference>
<feature type="region of interest" description="Disordered" evidence="4">
    <location>
        <begin position="62"/>
        <end position="95"/>
    </location>
</feature>
<accession>A0A504XTW1</accession>
<evidence type="ECO:0000256" key="4">
    <source>
        <dbReference type="SAM" id="MobiDB-lite"/>
    </source>
</evidence>
<dbReference type="Proteomes" id="UP000318821">
    <property type="component" value="Unassembled WGS sequence"/>
</dbReference>
<gene>
    <name evidence="5" type="ORF">CGC20_25255</name>
</gene>
<dbReference type="VEuPathDB" id="TriTrypDB:LdBPK_291690.1"/>
<evidence type="ECO:0000256" key="3">
    <source>
        <dbReference type="ARBA" id="ARBA00025740"/>
    </source>
</evidence>
<dbReference type="AlphaFoldDB" id="A0A504XTW1"/>
<dbReference type="SUPFAM" id="SSF50978">
    <property type="entry name" value="WD40 repeat-like"/>
    <property type="match status" value="1"/>
</dbReference>
<keyword evidence="2" id="KW-0677">Repeat</keyword>